<evidence type="ECO:0000256" key="4">
    <source>
        <dbReference type="ARBA" id="ARBA00022694"/>
    </source>
</evidence>
<feature type="region of interest" description="Disordered" evidence="7">
    <location>
        <begin position="77"/>
        <end position="99"/>
    </location>
</feature>
<evidence type="ECO:0000256" key="6">
    <source>
        <dbReference type="ARBA" id="ARBA00032319"/>
    </source>
</evidence>
<accession>A0A1Y2BRC7</accession>
<dbReference type="PANTHER" id="PTHR12945:SF0">
    <property type="entry name" value="TRNA (ADENINE(58)-N(1))-METHYLTRANSFERASE NON-CATALYTIC SUBUNIT TRM6"/>
    <property type="match status" value="1"/>
</dbReference>
<evidence type="ECO:0000313" key="8">
    <source>
        <dbReference type="EMBL" id="ORY37187.1"/>
    </source>
</evidence>
<keyword evidence="9" id="KW-1185">Reference proteome</keyword>
<dbReference type="GO" id="GO:0030488">
    <property type="term" value="P:tRNA methylation"/>
    <property type="evidence" value="ECO:0007669"/>
    <property type="project" value="InterPro"/>
</dbReference>
<dbReference type="Proteomes" id="UP000193642">
    <property type="component" value="Unassembled WGS sequence"/>
</dbReference>
<dbReference type="Pfam" id="PF04189">
    <property type="entry name" value="Gcd10p"/>
    <property type="match status" value="1"/>
</dbReference>
<evidence type="ECO:0000256" key="5">
    <source>
        <dbReference type="ARBA" id="ARBA00023242"/>
    </source>
</evidence>
<evidence type="ECO:0000256" key="3">
    <source>
        <dbReference type="ARBA" id="ARBA00021704"/>
    </source>
</evidence>
<protein>
    <recommendedName>
        <fullName evidence="3">tRNA (adenine(58)-N(1))-methyltransferase non-catalytic subunit TRM6</fullName>
    </recommendedName>
    <alternativeName>
        <fullName evidence="6">tRNA(m1A58)-methyltransferase subunit TRM6</fullName>
    </alternativeName>
</protein>
<comment type="similarity">
    <text evidence="2">Belongs to the TRM6/GCD10 family.</text>
</comment>
<evidence type="ECO:0000256" key="7">
    <source>
        <dbReference type="SAM" id="MobiDB-lite"/>
    </source>
</evidence>
<sequence length="454" mass="50242">MSSLLIEEGHKVLIRMPSSNSKIVHIRSATQKINLGKFGTFNASSLIGKPFNAAYDIQADGNVAFVDPKSLLEELGEEIDEDESSERNNSNLKDREENQKVTVEEIARLKKDMQEGKIAATEIIKTLVNNNSSHDNKTKFAQLKFIKRKARKYSKRFEAMEPTARNLCEYYFNTKPQKTRGIRVDSLAQIMCFANVMASSNILVCDSTGGLVLSALLERMTHGDRDLGGRLFAMLDGDMPNFDIVKEMNTAEGVVERTIDYLSWSRIEPVEGEGTDDSLVHNSHYLFPSTLSEQPIAAPETTDEKALERHTKKVAAIARTRAARAKLAPTAFDGLIIVSQFEVTDILAKLIPFVGYSRPVVVHSQYKEALVPAYLMMRASPDYVNAQITDTMTREYQVPVSGLGTHPFMTTSGTGGYILSATRVYAGDGPLLTASAKKKMGMGQAAQTSKKRKL</sequence>
<dbReference type="InterPro" id="IPR017423">
    <property type="entry name" value="TRM6"/>
</dbReference>
<keyword evidence="4" id="KW-0819">tRNA processing</keyword>
<dbReference type="OrthoDB" id="10254665at2759"/>
<gene>
    <name evidence="8" type="ORF">BCR33DRAFT_789772</name>
</gene>
<dbReference type="PANTHER" id="PTHR12945">
    <property type="entry name" value="TRANSLATION INITIATION FACTOR EIF3-RELATED"/>
    <property type="match status" value="1"/>
</dbReference>
<dbReference type="EMBL" id="MCGO01000051">
    <property type="protein sequence ID" value="ORY37187.1"/>
    <property type="molecule type" value="Genomic_DNA"/>
</dbReference>
<keyword evidence="5" id="KW-0539">Nucleus</keyword>
<evidence type="ECO:0000256" key="1">
    <source>
        <dbReference type="ARBA" id="ARBA00004123"/>
    </source>
</evidence>
<dbReference type="GO" id="GO:0005634">
    <property type="term" value="C:nucleus"/>
    <property type="evidence" value="ECO:0007669"/>
    <property type="project" value="UniProtKB-SubCell"/>
</dbReference>
<evidence type="ECO:0000256" key="2">
    <source>
        <dbReference type="ARBA" id="ARBA00008320"/>
    </source>
</evidence>
<proteinExistence type="inferred from homology"/>
<name>A0A1Y2BRC7_9FUNG</name>
<organism evidence="8 9">
    <name type="scientific">Rhizoclosmatium globosum</name>
    <dbReference type="NCBI Taxonomy" id="329046"/>
    <lineage>
        <taxon>Eukaryota</taxon>
        <taxon>Fungi</taxon>
        <taxon>Fungi incertae sedis</taxon>
        <taxon>Chytridiomycota</taxon>
        <taxon>Chytridiomycota incertae sedis</taxon>
        <taxon>Chytridiomycetes</taxon>
        <taxon>Chytridiales</taxon>
        <taxon>Chytriomycetaceae</taxon>
        <taxon>Rhizoclosmatium</taxon>
    </lineage>
</organism>
<comment type="subcellular location">
    <subcellularLocation>
        <location evidence="1">Nucleus</location>
    </subcellularLocation>
</comment>
<dbReference type="GO" id="GO:0031515">
    <property type="term" value="C:tRNA (m1A) methyltransferase complex"/>
    <property type="evidence" value="ECO:0007669"/>
    <property type="project" value="InterPro"/>
</dbReference>
<dbReference type="AlphaFoldDB" id="A0A1Y2BRC7"/>
<reference evidence="8 9" key="1">
    <citation type="submission" date="2016-07" db="EMBL/GenBank/DDBJ databases">
        <title>Pervasive Adenine N6-methylation of Active Genes in Fungi.</title>
        <authorList>
            <consortium name="DOE Joint Genome Institute"/>
            <person name="Mondo S.J."/>
            <person name="Dannebaum R.O."/>
            <person name="Kuo R.C."/>
            <person name="Labutti K."/>
            <person name="Haridas S."/>
            <person name="Kuo A."/>
            <person name="Salamov A."/>
            <person name="Ahrendt S.R."/>
            <person name="Lipzen A."/>
            <person name="Sullivan W."/>
            <person name="Andreopoulos W.B."/>
            <person name="Clum A."/>
            <person name="Lindquist E."/>
            <person name="Daum C."/>
            <person name="Ramamoorthy G.K."/>
            <person name="Gryganskyi A."/>
            <person name="Culley D."/>
            <person name="Magnuson J.K."/>
            <person name="James T.Y."/>
            <person name="O'Malley M.A."/>
            <person name="Stajich J.E."/>
            <person name="Spatafora J.W."/>
            <person name="Visel A."/>
            <person name="Grigoriev I.V."/>
        </authorList>
    </citation>
    <scope>NUCLEOTIDE SEQUENCE [LARGE SCALE GENOMIC DNA]</scope>
    <source>
        <strain evidence="8 9">JEL800</strain>
    </source>
</reference>
<evidence type="ECO:0000313" key="9">
    <source>
        <dbReference type="Proteomes" id="UP000193642"/>
    </source>
</evidence>
<dbReference type="STRING" id="329046.A0A1Y2BRC7"/>
<comment type="caution">
    <text evidence="8">The sequence shown here is derived from an EMBL/GenBank/DDBJ whole genome shotgun (WGS) entry which is preliminary data.</text>
</comment>